<dbReference type="Gene3D" id="3.40.190.10">
    <property type="entry name" value="Periplasmic binding protein-like II"/>
    <property type="match status" value="1"/>
</dbReference>
<dbReference type="PATRIC" id="fig|378806.16.peg.7494"/>
<dbReference type="RefSeq" id="WP_002612268.1">
    <property type="nucleotide sequence ID" value="NC_014623.1"/>
</dbReference>
<dbReference type="Proteomes" id="UP000001351">
    <property type="component" value="Chromosome"/>
</dbReference>
<comment type="subcellular location">
    <subcellularLocation>
        <location evidence="1">Periplasm</location>
    </subcellularLocation>
</comment>
<dbReference type="Pfam" id="PF09084">
    <property type="entry name" value="NMT1"/>
    <property type="match status" value="1"/>
</dbReference>
<evidence type="ECO:0000256" key="2">
    <source>
        <dbReference type="ARBA" id="ARBA00010742"/>
    </source>
</evidence>
<dbReference type="SUPFAM" id="SSF53850">
    <property type="entry name" value="Periplasmic binding protein-like II"/>
    <property type="match status" value="1"/>
</dbReference>
<evidence type="ECO:0000313" key="6">
    <source>
        <dbReference type="EMBL" id="EAU68235.1"/>
    </source>
</evidence>
<dbReference type="OrthoDB" id="5486166at2"/>
<dbReference type="STRING" id="378806.STAUR_6364"/>
<proteinExistence type="inferred from homology"/>
<name>Q098S3_STIAD</name>
<evidence type="ECO:0000313" key="5">
    <source>
        <dbReference type="EMBL" id="ADO74121.1"/>
    </source>
</evidence>
<sequence>MKLHRGPGLFLFLLLCLSGVGYTLASRLGYLNRLQARFFPSAKEAVRLSPGDFPAGVAAPVADVASVPLRPVLVGFSPRGSAAALLLATGGATTLDAPGAPPGAAQGLLKTAYALDARAVLFARDEELRHALAIGAENGGVDMAALSVDRLADWAPSLRDAAPRTVMLVGRSRGQEALAAVGVPDLASLRGKRLGVYPMSSSQYFALWLLSRIGMRMSDVTWVELPSTLDAGRALREGRADAVVGLWGDVELAARDRGGTVLATTADAPHLIATVLVARGDFAARYPDAVRRVLRGLLDAGQVVQKDPAQAARLLGDVAPYLGDPSEAIRSAPPATLADNRSFFGLSGEAPVTYDELFQSASALFQKLRKRAPAPLAEDTRDLGALKYVSEARGP</sequence>
<dbReference type="PANTHER" id="PTHR30024:SF47">
    <property type="entry name" value="TAURINE-BINDING PERIPLASMIC PROTEIN"/>
    <property type="match status" value="1"/>
</dbReference>
<dbReference type="InterPro" id="IPR015168">
    <property type="entry name" value="SsuA/THI5"/>
</dbReference>
<keyword evidence="3" id="KW-0732">Signal</keyword>
<protein>
    <submittedName>
        <fullName evidence="5">Conserved uncharacterized protein</fullName>
    </submittedName>
</protein>
<evidence type="ECO:0000256" key="1">
    <source>
        <dbReference type="ARBA" id="ARBA00004418"/>
    </source>
</evidence>
<accession>Q098S3</accession>
<comment type="similarity">
    <text evidence="2">Belongs to the bacterial solute-binding protein SsuA/TauA family.</text>
</comment>
<dbReference type="AlphaFoldDB" id="Q098S3"/>
<dbReference type="Proteomes" id="UP000032702">
    <property type="component" value="Unassembled WGS sequence"/>
</dbReference>
<dbReference type="EMBL" id="CP002271">
    <property type="protein sequence ID" value="ADO74121.1"/>
    <property type="molecule type" value="Genomic_DNA"/>
</dbReference>
<feature type="domain" description="SsuA/THI5-like" evidence="4">
    <location>
        <begin position="178"/>
        <end position="311"/>
    </location>
</feature>
<dbReference type="KEGG" id="sur:STAUR_6364"/>
<evidence type="ECO:0000256" key="3">
    <source>
        <dbReference type="ARBA" id="ARBA00022729"/>
    </source>
</evidence>
<evidence type="ECO:0000313" key="8">
    <source>
        <dbReference type="Proteomes" id="UP000032702"/>
    </source>
</evidence>
<organism evidence="6 8">
    <name type="scientific">Stigmatella aurantiaca (strain DW4/3-1)</name>
    <dbReference type="NCBI Taxonomy" id="378806"/>
    <lineage>
        <taxon>Bacteria</taxon>
        <taxon>Pseudomonadati</taxon>
        <taxon>Myxococcota</taxon>
        <taxon>Myxococcia</taxon>
        <taxon>Myxococcales</taxon>
        <taxon>Cystobacterineae</taxon>
        <taxon>Archangiaceae</taxon>
        <taxon>Stigmatella</taxon>
    </lineage>
</organism>
<reference evidence="6 8" key="1">
    <citation type="submission" date="2006-04" db="EMBL/GenBank/DDBJ databases">
        <authorList>
            <person name="Nierman W.C."/>
        </authorList>
    </citation>
    <scope>NUCLEOTIDE SEQUENCE [LARGE SCALE GENOMIC DNA]</scope>
    <source>
        <strain evidence="6 8">DW4/3-1</strain>
    </source>
</reference>
<dbReference type="EMBL" id="AAMD01000020">
    <property type="protein sequence ID" value="EAU68235.1"/>
    <property type="molecule type" value="Genomic_DNA"/>
</dbReference>
<dbReference type="HOGENOM" id="CLU_697955_0_0_7"/>
<keyword evidence="7" id="KW-1185">Reference proteome</keyword>
<gene>
    <name evidence="5" type="ordered locus">STAUR_6364</name>
    <name evidence="6" type="ORF">STIAU_7722</name>
</gene>
<dbReference type="PANTHER" id="PTHR30024">
    <property type="entry name" value="ALIPHATIC SULFONATES-BINDING PROTEIN-RELATED"/>
    <property type="match status" value="1"/>
</dbReference>
<reference evidence="5 7" key="2">
    <citation type="journal article" date="2011" name="Mol. Biol. Evol.">
        <title>Comparative genomic analysis of fruiting body formation in Myxococcales.</title>
        <authorList>
            <person name="Huntley S."/>
            <person name="Hamann N."/>
            <person name="Wegener-Feldbrugge S."/>
            <person name="Treuner-Lange A."/>
            <person name="Kube M."/>
            <person name="Reinhardt R."/>
            <person name="Klages S."/>
            <person name="Muller R."/>
            <person name="Ronning C.M."/>
            <person name="Nierman W.C."/>
            <person name="Sogaard-Andersen L."/>
        </authorList>
    </citation>
    <scope>NUCLEOTIDE SEQUENCE [LARGE SCALE GENOMIC DNA]</scope>
    <source>
        <strain evidence="5 7">DW4/3-1</strain>
    </source>
</reference>
<dbReference type="eggNOG" id="COG0715">
    <property type="taxonomic scope" value="Bacteria"/>
</dbReference>
<evidence type="ECO:0000259" key="4">
    <source>
        <dbReference type="Pfam" id="PF09084"/>
    </source>
</evidence>
<evidence type="ECO:0000313" key="7">
    <source>
        <dbReference type="Proteomes" id="UP000001351"/>
    </source>
</evidence>
<dbReference type="GO" id="GO:0042597">
    <property type="term" value="C:periplasmic space"/>
    <property type="evidence" value="ECO:0007669"/>
    <property type="project" value="UniProtKB-SubCell"/>
</dbReference>